<dbReference type="SUPFAM" id="SSF51126">
    <property type="entry name" value="Pectin lyase-like"/>
    <property type="match status" value="1"/>
</dbReference>
<keyword evidence="2" id="KW-1185">Reference proteome</keyword>
<dbReference type="InterPro" id="IPR039513">
    <property type="entry name" value="PL-6"/>
</dbReference>
<organism evidence="1 2">
    <name type="scientific">Oceanipulchritudo coccoides</name>
    <dbReference type="NCBI Taxonomy" id="2706888"/>
    <lineage>
        <taxon>Bacteria</taxon>
        <taxon>Pseudomonadati</taxon>
        <taxon>Verrucomicrobiota</taxon>
        <taxon>Opitutia</taxon>
        <taxon>Puniceicoccales</taxon>
        <taxon>Oceanipulchritudinaceae</taxon>
        <taxon>Oceanipulchritudo</taxon>
    </lineage>
</organism>
<dbReference type="Gene3D" id="2.160.20.10">
    <property type="entry name" value="Single-stranded right-handed beta-helix, Pectin lyase-like"/>
    <property type="match status" value="1"/>
</dbReference>
<evidence type="ECO:0000313" key="2">
    <source>
        <dbReference type="Proteomes" id="UP000478417"/>
    </source>
</evidence>
<dbReference type="EMBL" id="JAAGNX010000003">
    <property type="protein sequence ID" value="NDV63425.1"/>
    <property type="molecule type" value="Genomic_DNA"/>
</dbReference>
<dbReference type="Pfam" id="PF14592">
    <property type="entry name" value="Chondroitinas_B"/>
    <property type="match status" value="1"/>
</dbReference>
<dbReference type="AlphaFoldDB" id="A0A6B2M6I9"/>
<evidence type="ECO:0000313" key="1">
    <source>
        <dbReference type="EMBL" id="NDV63425.1"/>
    </source>
</evidence>
<dbReference type="InterPro" id="IPR012334">
    <property type="entry name" value="Pectin_lyas_fold"/>
</dbReference>
<comment type="caution">
    <text evidence="1">The sequence shown here is derived from an EMBL/GenBank/DDBJ whole genome shotgun (WGS) entry which is preliminary data.</text>
</comment>
<dbReference type="Proteomes" id="UP000478417">
    <property type="component" value="Unassembled WGS sequence"/>
</dbReference>
<dbReference type="RefSeq" id="WP_163966983.1">
    <property type="nucleotide sequence ID" value="NZ_JAAGNX010000003.1"/>
</dbReference>
<gene>
    <name evidence="1" type="ORF">G0Q06_13245</name>
</gene>
<dbReference type="CDD" id="cd14251">
    <property type="entry name" value="PL-6"/>
    <property type="match status" value="1"/>
</dbReference>
<evidence type="ECO:0008006" key="3">
    <source>
        <dbReference type="Google" id="ProtNLM"/>
    </source>
</evidence>
<reference evidence="1 2" key="1">
    <citation type="submission" date="2020-02" db="EMBL/GenBank/DDBJ databases">
        <title>Albibacoteraceae fam. nov., the first described family within the subdivision 4 Verrucomicrobia.</title>
        <authorList>
            <person name="Xi F."/>
        </authorList>
    </citation>
    <scope>NUCLEOTIDE SEQUENCE [LARGE SCALE GENOMIC DNA]</scope>
    <source>
        <strain evidence="1 2">CK1056</strain>
    </source>
</reference>
<accession>A0A6B2M6I9</accession>
<dbReference type="InterPro" id="IPR011050">
    <property type="entry name" value="Pectin_lyase_fold/virulence"/>
</dbReference>
<protein>
    <recommendedName>
        <fullName evidence="3">Poly(Beta-D-mannuronate) lyase</fullName>
    </recommendedName>
</protein>
<proteinExistence type="predicted"/>
<sequence length="606" mass="66752">MIWKELYRIMLWVVLMPLTGWAAEHWIGSDDELANLFDGGQVGPGDTIIWRDGVYLDQRIHVSASGIAGAPILLRAETPGGVMFKGESAIKFGGDYIEVSGFYFYNGDDHDRDIPSSLVQFRSNNGNRHAHHCRLTECAFVDYNFWEVDSDDDDEDGDTTEKIWANSKWVQIYGTNNRVDHCHFSGKIVRGALIVVEMVPQDGDDGTPYASFAHRIDHNSFGPNPVGWSDNEFETVRVGTSNYANFRGDIVVEHNRFFQCDGEIEVISNKSSYNTYRNNVLIGCKGSLVLRHGDHCVVENNLILGMGRSGTGGIRLNGEGHLIRGNYIEGIRGTGLRAGITLRAAGRVTGADTNGGYEQVRNVEVVHNTVLDARESLQLCELGSKDNNYRPTDTIIANNLIVSATGPLVQWDEPPSAMTYAGNLLHGATAGISDPGFMEANPNLELRKDWLMQPGMTGAAIDTADILYAGLESDLDGDLRSDGADIGADERTERTQLLAPVSPDTAGPSWLSESVLDTAHAVEFSSASELVWKLNLGAIPLVGELDLRRGELDGSTAWPALFEASREGEVWSLRIPLDEMTPRMFFWMKAAQTLDASQEELMRDYK</sequence>
<name>A0A6B2M6I9_9BACT</name>